<organism evidence="4 5">
    <name type="scientific">Sporothrix bragantina</name>
    <dbReference type="NCBI Taxonomy" id="671064"/>
    <lineage>
        <taxon>Eukaryota</taxon>
        <taxon>Fungi</taxon>
        <taxon>Dikarya</taxon>
        <taxon>Ascomycota</taxon>
        <taxon>Pezizomycotina</taxon>
        <taxon>Sordariomycetes</taxon>
        <taxon>Sordariomycetidae</taxon>
        <taxon>Ophiostomatales</taxon>
        <taxon>Ophiostomataceae</taxon>
        <taxon>Sporothrix</taxon>
    </lineage>
</organism>
<dbReference type="InterPro" id="IPR002347">
    <property type="entry name" value="SDR_fam"/>
</dbReference>
<keyword evidence="2" id="KW-0521">NADP</keyword>
<dbReference type="InterPro" id="IPR020904">
    <property type="entry name" value="Sc_DH/Rdtase_CS"/>
</dbReference>
<evidence type="ECO:0000313" key="4">
    <source>
        <dbReference type="EMBL" id="CAK7233722.1"/>
    </source>
</evidence>
<dbReference type="SUPFAM" id="SSF51735">
    <property type="entry name" value="NAD(P)-binding Rossmann-fold domains"/>
    <property type="match status" value="1"/>
</dbReference>
<keyword evidence="3" id="KW-0560">Oxidoreductase</keyword>
<comment type="caution">
    <text evidence="4">The sequence shown here is derived from an EMBL/GenBank/DDBJ whole genome shotgun (WGS) entry which is preliminary data.</text>
</comment>
<dbReference type="Pfam" id="PF00106">
    <property type="entry name" value="adh_short"/>
    <property type="match status" value="1"/>
</dbReference>
<evidence type="ECO:0000313" key="5">
    <source>
        <dbReference type="Proteomes" id="UP001642406"/>
    </source>
</evidence>
<gene>
    <name evidence="4" type="ORF">SBRCBS47491_008708</name>
</gene>
<accession>A0ABP0CNL6</accession>
<dbReference type="PANTHER" id="PTHR43180">
    <property type="entry name" value="3-OXOACYL-(ACYL-CARRIER-PROTEIN) REDUCTASE (AFU_ORTHOLOGUE AFUA_6G11210)"/>
    <property type="match status" value="1"/>
</dbReference>
<dbReference type="Proteomes" id="UP001642406">
    <property type="component" value="Unassembled WGS sequence"/>
</dbReference>
<dbReference type="PRINTS" id="PR00081">
    <property type="entry name" value="GDHRDH"/>
</dbReference>
<name>A0ABP0CNL6_9PEZI</name>
<keyword evidence="5" id="KW-1185">Reference proteome</keyword>
<evidence type="ECO:0000256" key="1">
    <source>
        <dbReference type="ARBA" id="ARBA00006484"/>
    </source>
</evidence>
<dbReference type="EMBL" id="CAWUHC010000119">
    <property type="protein sequence ID" value="CAK7233722.1"/>
    <property type="molecule type" value="Genomic_DNA"/>
</dbReference>
<dbReference type="Gene3D" id="3.40.50.720">
    <property type="entry name" value="NAD(P)-binding Rossmann-like Domain"/>
    <property type="match status" value="1"/>
</dbReference>
<comment type="similarity">
    <text evidence="1">Belongs to the short-chain dehydrogenases/reductases (SDR) family.</text>
</comment>
<dbReference type="InterPro" id="IPR036291">
    <property type="entry name" value="NAD(P)-bd_dom_sf"/>
</dbReference>
<dbReference type="PROSITE" id="PS00061">
    <property type="entry name" value="ADH_SHORT"/>
    <property type="match status" value="1"/>
</dbReference>
<reference evidence="4 5" key="1">
    <citation type="submission" date="2024-01" db="EMBL/GenBank/DDBJ databases">
        <authorList>
            <person name="Allen C."/>
            <person name="Tagirdzhanova G."/>
        </authorList>
    </citation>
    <scope>NUCLEOTIDE SEQUENCE [LARGE SCALE GENOMIC DNA]</scope>
</reference>
<evidence type="ECO:0000256" key="2">
    <source>
        <dbReference type="ARBA" id="ARBA00022857"/>
    </source>
</evidence>
<proteinExistence type="inferred from homology"/>
<sequence>MAASHYVNKSVDCLAEVDLSKLANKTVVITGGSSGLGLAFVNALTSAGAFVVNGDIQPPQTVSRPDRTAFVKCDVTLWEQQVDVFKVAREKAPNGRIDVVIANAGIYGPDVLDGLDDDTPQKPATKLLDVNLIGVLYTAKLAGWHFHHDRTKGGDRCLLLISSIMGYIDTQGSSVYSAAKHGVRGIMTCLRRKGLVRVNCLAPWFVATPIMPKSFIESTGAQFRAKGVDFATADDAVVAMARLATDTLINGRTLGIVPRQLSPSGYMDLEADDFEDGEPLAKLQSVASSLIYGEFGASSGKGA</sequence>
<dbReference type="PANTHER" id="PTHR43180:SF33">
    <property type="entry name" value="15-HYDROXYPROSTAGLANDIN DEHYDROGENASE [NAD(+)]-LIKE"/>
    <property type="match status" value="1"/>
</dbReference>
<protein>
    <submittedName>
        <fullName evidence="4">Uncharacterized protein</fullName>
    </submittedName>
</protein>
<evidence type="ECO:0000256" key="3">
    <source>
        <dbReference type="ARBA" id="ARBA00023002"/>
    </source>
</evidence>